<organism evidence="2 3">
    <name type="scientific">Gigaspora margarita</name>
    <dbReference type="NCBI Taxonomy" id="4874"/>
    <lineage>
        <taxon>Eukaryota</taxon>
        <taxon>Fungi</taxon>
        <taxon>Fungi incertae sedis</taxon>
        <taxon>Mucoromycota</taxon>
        <taxon>Glomeromycotina</taxon>
        <taxon>Glomeromycetes</taxon>
        <taxon>Diversisporales</taxon>
        <taxon>Gigasporaceae</taxon>
        <taxon>Gigaspora</taxon>
    </lineage>
</organism>
<comment type="caution">
    <text evidence="2">The sequence shown here is derived from an EMBL/GenBank/DDBJ whole genome shotgun (WGS) entry which is preliminary data.</text>
</comment>
<feature type="domain" description="AAA+ ATPase" evidence="1">
    <location>
        <begin position="1701"/>
        <end position="1814"/>
    </location>
</feature>
<dbReference type="Pfam" id="PF00004">
    <property type="entry name" value="AAA"/>
    <property type="match status" value="1"/>
</dbReference>
<dbReference type="SUPFAM" id="SSF52540">
    <property type="entry name" value="P-loop containing nucleoside triphosphate hydrolases"/>
    <property type="match status" value="1"/>
</dbReference>
<proteinExistence type="predicted"/>
<dbReference type="InterPro" id="IPR003959">
    <property type="entry name" value="ATPase_AAA_core"/>
</dbReference>
<keyword evidence="3" id="KW-1185">Reference proteome</keyword>
<dbReference type="PANTHER" id="PTHR22605">
    <property type="entry name" value="RZ-TYPE DOMAIN-CONTAINING PROTEIN"/>
    <property type="match status" value="1"/>
</dbReference>
<evidence type="ECO:0000313" key="2">
    <source>
        <dbReference type="EMBL" id="CAG8672432.1"/>
    </source>
</evidence>
<evidence type="ECO:0000313" key="3">
    <source>
        <dbReference type="Proteomes" id="UP000789901"/>
    </source>
</evidence>
<gene>
    <name evidence="2" type="ORF">GMARGA_LOCUS10500</name>
</gene>
<reference evidence="2 3" key="1">
    <citation type="submission" date="2021-06" db="EMBL/GenBank/DDBJ databases">
        <authorList>
            <person name="Kallberg Y."/>
            <person name="Tangrot J."/>
            <person name="Rosling A."/>
        </authorList>
    </citation>
    <scope>NUCLEOTIDE SEQUENCE [LARGE SCALE GENOMIC DNA]</scope>
    <source>
        <strain evidence="2 3">120-4 pot B 10/14</strain>
    </source>
</reference>
<dbReference type="InterPro" id="IPR027417">
    <property type="entry name" value="P-loop_NTPase"/>
</dbReference>
<dbReference type="InterPro" id="IPR003593">
    <property type="entry name" value="AAA+_ATPase"/>
</dbReference>
<dbReference type="EMBL" id="CAJVQB010005888">
    <property type="protein sequence ID" value="CAG8672432.1"/>
    <property type="molecule type" value="Genomic_DNA"/>
</dbReference>
<accession>A0ABN7UTI4</accession>
<evidence type="ECO:0000259" key="1">
    <source>
        <dbReference type="SMART" id="SM00382"/>
    </source>
</evidence>
<name>A0ABN7UTI4_GIGMA</name>
<feature type="domain" description="AAA+ ATPase" evidence="1">
    <location>
        <begin position="1385"/>
        <end position="1505"/>
    </location>
</feature>
<dbReference type="SMART" id="SM00382">
    <property type="entry name" value="AAA"/>
    <property type="match status" value="2"/>
</dbReference>
<feature type="non-terminal residue" evidence="2">
    <location>
        <position position="3043"/>
    </location>
</feature>
<protein>
    <submittedName>
        <fullName evidence="2">29353_t:CDS:1</fullName>
    </submittedName>
</protein>
<dbReference type="Proteomes" id="UP000789901">
    <property type="component" value="Unassembled WGS sequence"/>
</dbReference>
<dbReference type="InterPro" id="IPR031248">
    <property type="entry name" value="RNF213"/>
</dbReference>
<sequence>MSQEIREFLGDAICKNLNSNNPCILEYYYKSLTEDLRKEFKKLMYNSGSTWNVKDLESIFQLFSQLFVSEPDIVEILDLLSKSTNLCLLHSYPKWLKSALELKDNIQLLNKNISSNSISSICDRWYSSIIDAIIQEGQNNIIIGMYKQLSTISFILEKKFDLYKRLLGIIEKRISNIPIDLFLQSASLMGNLEPYIIKDFISVFTEKLNPLIDATDDKLITIIVQICDSSASSLNIPNLLCEDIICYILDIIHSKAKISGNFNISNNEQQSLLFKSSKFWIFLLNANGNVNKLHSHPHMKYVRSQISQLVYSIRDNSIQFGLLKTLLESENHELTCYFNAGQIVDENGEILITDDTLKFLRDKLNEHSDIDKQLFFFYKRYCDKTDDDQSYLDDLNQKNNALNFIPFSEILSQDYWSPHKMKIIEVSQNVFHYSESHTFTNIVEKNDAKDDEIQLSVSNVAETFTNNIKQYQNTCPSYKNWKNIKCSEAQELWKGIDKEQVKPELEIMASEASWKVQNDLIVSIEYLSLIPDKIIQLEHLSKVLNDQFKGISKLNGHLNELNESSWHVVKELSLANEFIEFLLKNLNGTVDDQSDTKPLKEATVAALIEVNKALKPLNETAAKLSITEFLRRLREVSQNNPSLAGKIGLCGSNNLALQNMHRNITNKGEVTKELIKNAATIGIYKFEHNEGLNTCELTMKYDKTQSQNENSSRNEKSYNMADLHDLYSRALLIGKSRTSTDQLFDDSTKDIRLHVNQFVIQVDLAQQIATIASRLIQSGHFLYQKLCIEKHGSELQQTLDELSHDLDIWKDVVDRAPNEHYYLTFFSARHILTFYDYFKSIGNVQNHENNETNEFQASNREICQNLVRFINDEAHLPEQTDVWSTVKNENDFLPFLRKIGVTLYNIFNGIERQVKPIPENLELVVVSDMVFNGKLFVADSWQILICRSTTTEEEISLFIKRSFTAAKNGYKNYLFCIANVELLDFGSQYHLVQSIRNFQNKEKDYLLALICTRQKSINHHILEQFIENVHPTNGLCEESMKLLYSEICSNSVCVTSNLSGQGKTEWIKESIQKLANYKLDTFENLHININLITYPHDVNFFLFQLLTFGKVFYEMDIVNLQDVSFFIEIASTVGQYLLESLSLTKYIRRQHVEWDLKNLVVPHHINSPIHIVSYYMDAYSRDVLDDINIRLNGTETIRDPLPAGRCQELLLLADQLVRLSASSLFQVEQLKLLTKETKIRSSLFEILVSCSKEFATRAINTKDMQKVQKDNVQKKNNQEADRARLGNIVQWNDSNHLIVVFLSQMPNSICALYRDKTKVPRNIENLLKSQKAELQNYHKMESTMLLEILERLARRKMNKLDDLPEYALSIENLLKMAMILLRTRANIPVVCCGEAGCGKTSLIGYLSKIMEVKFKTLNLHAGVQESEISETIKEAEELANKDKTWLFLDEINTCDHIGLLGNLIARRIFNGKLIHPNIRMLAACNPYRLRTKVQSDVDLSAKLYEEKSQLVYQVHPLPDQILDYVWDYGYLKAEDEKNYIVIMVETKLGLSLFAELLYTSQAFIRNVEEPFSVSLRDVKRAIKLFKFFKKYNPSTEHITDPLEIRPMILALSLCYLFRLHNQSQRKLYREEIIAIIEKDPRCNNEPSKRQRQKQRRFKDLFKKIISKEQEMYTKKMQLPEGTALNEALLENILVMIVCVLTRIPVFIIGAPGSSKSLAMRIISMNLQGIEKVFETAKNYQDISAKENPVKAVVIIDGVELAETSPHNPLKVLHSLLEPPLGSKSGQPVVPIIGISNWRLDISKSSRALLIQRPLFSEIDLIDTANCLFRDSKIFNKVLSNFNEFLNKLAKGYLYYVEKQKYQNFHGLRDYYSLVKSIKSMNKEKLKKPPNNLAYKYVPIPVQQLIDINFEEKGARNLMLIGNNIEPVVIIGSQFPDDIYGEDYHMLFSILCVETGTPLILTDLEIIYGSLYDLFNQNFLSEGNSSEDKKNFTRISLGPYSNPMLYVHPNFRCILVLDEAKLPLTDPPLLNRFEKQKLTLEETLSEREEKLFMSLKSWANQISTIFETSDNDTKYHFSEKDMFIGFSSEETLQSLVVDQCERNEDYNDESIIDSCKKALISIATLDGIIRAEKSFLKSSDAQEVKKWQSLYLQNRQHDSIQDFYQSLNDCLEGLEDDLVIMNTFSNINIDVKLCLEEIDMNCQIDKISTFKSEAEFQNQIKRFYESDQDLYILQCDSLTANAGCIRQAKFIIEQDRNKFLDKTYQQNIQKRACIILHFNRQSGEENPNIFNFMCGWTQITIESLTAPEKSLSFLLNSTIGEILNEKISFEKILNQELRWSLLCMKHPSSKKSVEHIRQLVDEIPKCKKLVNCLKIRTEEWLQVNSSDKWQLNIALDKKFLSLYPSFYVAFETYIRLLVRKPIAKLLYILDKNYAITPLFLWDDEDDLFKFWKQIFANNKIVNIDEVLTDPQPNLYDIPENYLNLQFPFSYYFMEQIDQYKRFYQEGLDNLYVQPENLDDGDNLHPEVTKKFIDEFSAKILATITTLTPEILQLSRCLYFEDFVTTQSANAGYLNESDVKLLQFIFRRLCDNETLKCPVKLHIFWWDNSDAIIAELKLARMCPSITKLESNLPEDGDFSDYVINEIVKMMLEKIIVLKDETRIDILSIRNYLSLWQRQIINVLSLFANIENSFESKILQFLRICNVLVSNQSINISDIIDTVSLQLEPDPINILSQEFVGSALKLFDISATERNNTSQRSFFSQCFDIIPIDSTEDLLEGIFIHIIKNAKAVLSRSPYLKAINTALQISGIDSRIMALCCDVIQNDFFAEWTFTDLKYNFNVAIEVLCSKTFEPLQLVLAVALLKEFVNNFWISLETTKTSETEPFTYDTDLEEVIYKIDLAMKRQSSLIHSFKLYFIRSLYDKGLSLHGIKCFCKIQSGTFQWLADFNWAESNNKIGFIAYRCYDKYIEAEEAFTPLYSHGQQEQFENFLNQASNNLSTSIKMSIMGTLITHLYDICAIRELHTNELIAIQYLQDKLQNMHFDK</sequence>
<dbReference type="PANTHER" id="PTHR22605:SF1">
    <property type="entry name" value="RZ-TYPE DOMAIN-CONTAINING PROTEIN"/>
    <property type="match status" value="1"/>
</dbReference>
<dbReference type="Gene3D" id="3.40.50.300">
    <property type="entry name" value="P-loop containing nucleotide triphosphate hydrolases"/>
    <property type="match status" value="1"/>
</dbReference>